<evidence type="ECO:0000313" key="4">
    <source>
        <dbReference type="Proteomes" id="UP001059480"/>
    </source>
</evidence>
<dbReference type="InterPro" id="IPR004014">
    <property type="entry name" value="ATPase_P-typ_cation-transptr_N"/>
</dbReference>
<keyword evidence="1" id="KW-0472">Membrane</keyword>
<dbReference type="EMBL" id="JANHNZ010000004">
    <property type="protein sequence ID" value="MCQ9209986.1"/>
    <property type="molecule type" value="Genomic_DNA"/>
</dbReference>
<proteinExistence type="predicted"/>
<comment type="caution">
    <text evidence="3">The sequence shown here is derived from an EMBL/GenBank/DDBJ whole genome shotgun (WGS) entry which is preliminary data.</text>
</comment>
<dbReference type="Pfam" id="PF00690">
    <property type="entry name" value="Cation_ATPase_N"/>
    <property type="match status" value="1"/>
</dbReference>
<reference evidence="3" key="1">
    <citation type="submission" date="2022-07" db="EMBL/GenBank/DDBJ databases">
        <authorList>
            <person name="Jung M.-Y."/>
            <person name="Lee M."/>
        </authorList>
    </citation>
    <scope>NUCLEOTIDE SEQUENCE</scope>
    <source>
        <strain evidence="3">S8</strain>
    </source>
</reference>
<feature type="transmembrane region" description="Helical" evidence="1">
    <location>
        <begin position="98"/>
        <end position="115"/>
    </location>
</feature>
<sequence length="116" mass="12816">MNKYDYNTKEMMFWAAETDKDEVMQDLGVTIDGLSDTDVKARRSKYGNNGVTRGKKESLAKHILRSFTDPFTLVLLTLAAVSLVTDVALQPVGQKNPSTAIIIAVMVFLSGSLRFV</sequence>
<evidence type="ECO:0000256" key="1">
    <source>
        <dbReference type="SAM" id="Phobius"/>
    </source>
</evidence>
<feature type="domain" description="Cation-transporting P-type ATPase N-terminal" evidence="2">
    <location>
        <begin position="13"/>
        <end position="87"/>
    </location>
</feature>
<dbReference type="Gene3D" id="1.20.1110.10">
    <property type="entry name" value="Calcium-transporting ATPase, transmembrane domain"/>
    <property type="match status" value="1"/>
</dbReference>
<protein>
    <submittedName>
        <fullName evidence="3">Cation-transporting P-type ATPase</fullName>
    </submittedName>
</protein>
<reference evidence="3" key="3">
    <citation type="journal article" date="2023" name="Microbiol. Resour. Announc.">
        <title>Draft Genome Sequence of Granulicatella sp. Strain S8, Isolated from a Marine Fish, Seriola quinqueradiata.</title>
        <authorList>
            <person name="Lee M."/>
            <person name="Farooq A."/>
            <person name="Jeong J.B."/>
            <person name="Jung M.Y."/>
        </authorList>
    </citation>
    <scope>NUCLEOTIDE SEQUENCE</scope>
    <source>
        <strain evidence="3">S8</strain>
    </source>
</reference>
<dbReference type="Gene3D" id="2.70.150.10">
    <property type="entry name" value="Calcium-transporting ATPase, cytoplasmic transduction domain A"/>
    <property type="match status" value="1"/>
</dbReference>
<dbReference type="SMART" id="SM00831">
    <property type="entry name" value="Cation_ATPase_N"/>
    <property type="match status" value="1"/>
</dbReference>
<dbReference type="SUPFAM" id="SSF81665">
    <property type="entry name" value="Calcium ATPase, transmembrane domain M"/>
    <property type="match status" value="1"/>
</dbReference>
<dbReference type="InterPro" id="IPR023298">
    <property type="entry name" value="ATPase_P-typ_TM_dom_sf"/>
</dbReference>
<dbReference type="Proteomes" id="UP001059480">
    <property type="component" value="Unassembled WGS sequence"/>
</dbReference>
<keyword evidence="1" id="KW-1133">Transmembrane helix</keyword>
<accession>A0ABT1WNA6</accession>
<evidence type="ECO:0000259" key="2">
    <source>
        <dbReference type="SMART" id="SM00831"/>
    </source>
</evidence>
<feature type="transmembrane region" description="Helical" evidence="1">
    <location>
        <begin position="71"/>
        <end position="92"/>
    </location>
</feature>
<keyword evidence="4" id="KW-1185">Reference proteome</keyword>
<evidence type="ECO:0000313" key="3">
    <source>
        <dbReference type="EMBL" id="MCQ9209986.1"/>
    </source>
</evidence>
<gene>
    <name evidence="3" type="ORF">NPA36_05425</name>
</gene>
<keyword evidence="1" id="KW-0812">Transmembrane</keyword>
<organism evidence="3 4">
    <name type="scientific">Granulicatella seriolae</name>
    <dbReference type="NCBI Taxonomy" id="2967226"/>
    <lineage>
        <taxon>Bacteria</taxon>
        <taxon>Bacillati</taxon>
        <taxon>Bacillota</taxon>
        <taxon>Bacilli</taxon>
        <taxon>Lactobacillales</taxon>
        <taxon>Carnobacteriaceae</taxon>
        <taxon>Granulicatella</taxon>
    </lineage>
</organism>
<name>A0ABT1WNA6_9LACT</name>
<reference evidence="3" key="2">
    <citation type="journal article" date="2023" name="Curr. Microbiol.">
        <title>Granulicatella seriolae sp. nov., a Novel Facultative Anaerobe Isolated from Yellowtail Marine Fish.</title>
        <authorList>
            <person name="Lee M."/>
            <person name="Choi Y.J."/>
            <person name="Farooq A."/>
            <person name="Jeong J.B."/>
            <person name="Jung M.Y."/>
        </authorList>
    </citation>
    <scope>NUCLEOTIDE SEQUENCE</scope>
    <source>
        <strain evidence="3">S8</strain>
    </source>
</reference>